<feature type="transmembrane region" description="Helical" evidence="5">
    <location>
        <begin position="12"/>
        <end position="29"/>
    </location>
</feature>
<accession>A0A8S3IRC6</accession>
<proteinExistence type="predicted"/>
<dbReference type="InterPro" id="IPR005821">
    <property type="entry name" value="Ion_trans_dom"/>
</dbReference>
<keyword evidence="2 5" id="KW-0812">Transmembrane</keyword>
<feature type="transmembrane region" description="Helical" evidence="5">
    <location>
        <begin position="36"/>
        <end position="53"/>
    </location>
</feature>
<dbReference type="GO" id="GO:0005886">
    <property type="term" value="C:plasma membrane"/>
    <property type="evidence" value="ECO:0007669"/>
    <property type="project" value="TreeGrafter"/>
</dbReference>
<keyword evidence="3 5" id="KW-1133">Transmembrane helix</keyword>
<feature type="transmembrane region" description="Helical" evidence="5">
    <location>
        <begin position="115"/>
        <end position="140"/>
    </location>
</feature>
<evidence type="ECO:0000313" key="7">
    <source>
        <dbReference type="EMBL" id="CAF5204386.1"/>
    </source>
</evidence>
<dbReference type="PANTHER" id="PTHR13800:SF1">
    <property type="entry name" value="TRANSIENT RECEPTOR POTENTIAL CATION CHANNEL TRPM"/>
    <property type="match status" value="1"/>
</dbReference>
<organism evidence="7 8">
    <name type="scientific">Rotaria magnacalcarata</name>
    <dbReference type="NCBI Taxonomy" id="392030"/>
    <lineage>
        <taxon>Eukaryota</taxon>
        <taxon>Metazoa</taxon>
        <taxon>Spiralia</taxon>
        <taxon>Gnathifera</taxon>
        <taxon>Rotifera</taxon>
        <taxon>Eurotatoria</taxon>
        <taxon>Bdelloidea</taxon>
        <taxon>Philodinida</taxon>
        <taxon>Philodinidae</taxon>
        <taxon>Rotaria</taxon>
    </lineage>
</organism>
<dbReference type="EMBL" id="CAJOBJ010348097">
    <property type="protein sequence ID" value="CAF5204386.1"/>
    <property type="molecule type" value="Genomic_DNA"/>
</dbReference>
<dbReference type="GO" id="GO:0030001">
    <property type="term" value="P:metal ion transport"/>
    <property type="evidence" value="ECO:0007669"/>
    <property type="project" value="TreeGrafter"/>
</dbReference>
<evidence type="ECO:0000259" key="6">
    <source>
        <dbReference type="Pfam" id="PF00520"/>
    </source>
</evidence>
<dbReference type="Pfam" id="PF00520">
    <property type="entry name" value="Ion_trans"/>
    <property type="match status" value="1"/>
</dbReference>
<evidence type="ECO:0000256" key="4">
    <source>
        <dbReference type="ARBA" id="ARBA00023136"/>
    </source>
</evidence>
<feature type="non-terminal residue" evidence="7">
    <location>
        <position position="144"/>
    </location>
</feature>
<evidence type="ECO:0000256" key="3">
    <source>
        <dbReference type="ARBA" id="ARBA00022989"/>
    </source>
</evidence>
<name>A0A8S3IRC6_9BILA</name>
<dbReference type="AlphaFoldDB" id="A0A8S3IRC6"/>
<feature type="domain" description="Ion transport" evidence="6">
    <location>
        <begin position="8"/>
        <end position="143"/>
    </location>
</feature>
<sequence length="144" mass="16187">MAIDVELWWLRSLSFIIILPFLGPQIVAITKMLKDLSFFLIIIAIVMIGYGVASRSMTYYPKANGVTDNGNPIDTSFGGKAVFANILYPVYYLLHTQFGNERTNLDSQPDAGWSIANHVLLAIHMIFVNILLTNLLIAMFSKRF</sequence>
<comment type="subcellular location">
    <subcellularLocation>
        <location evidence="1">Membrane</location>
        <topology evidence="1">Multi-pass membrane protein</topology>
    </subcellularLocation>
</comment>
<dbReference type="InterPro" id="IPR050927">
    <property type="entry name" value="TRPM"/>
</dbReference>
<gene>
    <name evidence="7" type="ORF">GIL414_LOCUS77640</name>
</gene>
<dbReference type="PANTHER" id="PTHR13800">
    <property type="entry name" value="TRANSIENT RECEPTOR POTENTIAL CATION CHANNEL, SUBFAMILY M, MEMBER 6"/>
    <property type="match status" value="1"/>
</dbReference>
<protein>
    <recommendedName>
        <fullName evidence="6">Ion transport domain-containing protein</fullName>
    </recommendedName>
</protein>
<evidence type="ECO:0000256" key="1">
    <source>
        <dbReference type="ARBA" id="ARBA00004141"/>
    </source>
</evidence>
<evidence type="ECO:0000256" key="5">
    <source>
        <dbReference type="SAM" id="Phobius"/>
    </source>
</evidence>
<evidence type="ECO:0000313" key="8">
    <source>
        <dbReference type="Proteomes" id="UP000681720"/>
    </source>
</evidence>
<reference evidence="7" key="1">
    <citation type="submission" date="2021-02" db="EMBL/GenBank/DDBJ databases">
        <authorList>
            <person name="Nowell W R."/>
        </authorList>
    </citation>
    <scope>NUCLEOTIDE SEQUENCE</scope>
</reference>
<evidence type="ECO:0000256" key="2">
    <source>
        <dbReference type="ARBA" id="ARBA00022692"/>
    </source>
</evidence>
<dbReference type="Proteomes" id="UP000681720">
    <property type="component" value="Unassembled WGS sequence"/>
</dbReference>
<comment type="caution">
    <text evidence="7">The sequence shown here is derived from an EMBL/GenBank/DDBJ whole genome shotgun (WGS) entry which is preliminary data.</text>
</comment>
<keyword evidence="4 5" id="KW-0472">Membrane</keyword>
<dbReference type="GO" id="GO:0005261">
    <property type="term" value="F:monoatomic cation channel activity"/>
    <property type="evidence" value="ECO:0007669"/>
    <property type="project" value="TreeGrafter"/>
</dbReference>